<feature type="transmembrane region" description="Helical" evidence="6">
    <location>
        <begin position="122"/>
        <end position="149"/>
    </location>
</feature>
<accession>A0AA36DLI9</accession>
<evidence type="ECO:0000256" key="1">
    <source>
        <dbReference type="ARBA" id="ARBA00004141"/>
    </source>
</evidence>
<evidence type="ECO:0000256" key="6">
    <source>
        <dbReference type="SAM" id="Phobius"/>
    </source>
</evidence>
<keyword evidence="4 6" id="KW-1133">Transmembrane helix</keyword>
<dbReference type="Proteomes" id="UP001176961">
    <property type="component" value="Unassembled WGS sequence"/>
</dbReference>
<evidence type="ECO:0000313" key="8">
    <source>
        <dbReference type="Proteomes" id="UP001176961"/>
    </source>
</evidence>
<dbReference type="SUPFAM" id="SSF103473">
    <property type="entry name" value="MFS general substrate transporter"/>
    <property type="match status" value="1"/>
</dbReference>
<comment type="caution">
    <text evidence="7">The sequence shown here is derived from an EMBL/GenBank/DDBJ whole genome shotgun (WGS) entry which is preliminary data.</text>
</comment>
<evidence type="ECO:0000313" key="7">
    <source>
        <dbReference type="EMBL" id="CAJ0588779.1"/>
    </source>
</evidence>
<dbReference type="InterPro" id="IPR044770">
    <property type="entry name" value="MFS_spinster-like"/>
</dbReference>
<proteinExistence type="predicted"/>
<dbReference type="AlphaFoldDB" id="A0AA36DLI9"/>
<protein>
    <submittedName>
        <fullName evidence="7">Uncharacterized protein</fullName>
    </submittedName>
</protein>
<dbReference type="InterPro" id="IPR036259">
    <property type="entry name" value="MFS_trans_sf"/>
</dbReference>
<dbReference type="Gene3D" id="1.20.1250.20">
    <property type="entry name" value="MFS general substrate transporter like domains"/>
    <property type="match status" value="1"/>
</dbReference>
<keyword evidence="8" id="KW-1185">Reference proteome</keyword>
<gene>
    <name evidence="7" type="ORF">CYNAS_LOCUS762</name>
</gene>
<comment type="subcellular location">
    <subcellularLocation>
        <location evidence="1">Membrane</location>
        <topology evidence="1">Multi-pass membrane protein</topology>
    </subcellularLocation>
</comment>
<feature type="transmembrane region" description="Helical" evidence="6">
    <location>
        <begin position="21"/>
        <end position="41"/>
    </location>
</feature>
<keyword evidence="2" id="KW-0813">Transport</keyword>
<name>A0AA36DLI9_CYLNA</name>
<evidence type="ECO:0000256" key="5">
    <source>
        <dbReference type="ARBA" id="ARBA00023136"/>
    </source>
</evidence>
<reference evidence="7" key="1">
    <citation type="submission" date="2023-07" db="EMBL/GenBank/DDBJ databases">
        <authorList>
            <consortium name="CYATHOMIX"/>
        </authorList>
    </citation>
    <scope>NUCLEOTIDE SEQUENCE</scope>
    <source>
        <strain evidence="7">N/A</strain>
    </source>
</reference>
<organism evidence="7 8">
    <name type="scientific">Cylicocyclus nassatus</name>
    <name type="common">Nematode worm</name>
    <dbReference type="NCBI Taxonomy" id="53992"/>
    <lineage>
        <taxon>Eukaryota</taxon>
        <taxon>Metazoa</taxon>
        <taxon>Ecdysozoa</taxon>
        <taxon>Nematoda</taxon>
        <taxon>Chromadorea</taxon>
        <taxon>Rhabditida</taxon>
        <taxon>Rhabditina</taxon>
        <taxon>Rhabditomorpha</taxon>
        <taxon>Strongyloidea</taxon>
        <taxon>Strongylidae</taxon>
        <taxon>Cylicocyclus</taxon>
    </lineage>
</organism>
<evidence type="ECO:0000256" key="4">
    <source>
        <dbReference type="ARBA" id="ARBA00022989"/>
    </source>
</evidence>
<dbReference type="PANTHER" id="PTHR23505">
    <property type="entry name" value="SPINSTER"/>
    <property type="match status" value="1"/>
</dbReference>
<evidence type="ECO:0000256" key="2">
    <source>
        <dbReference type="ARBA" id="ARBA00022448"/>
    </source>
</evidence>
<dbReference type="EMBL" id="CATQJL010000001">
    <property type="protein sequence ID" value="CAJ0588779.1"/>
    <property type="molecule type" value="Genomic_DNA"/>
</dbReference>
<feature type="transmembrane region" description="Helical" evidence="6">
    <location>
        <begin position="47"/>
        <end position="70"/>
    </location>
</feature>
<sequence length="196" mass="21629">MLLRNGVGPFKWVKTVRSDPIVCGIGAFLAAPFLHLFRIFISVNIVTAWICIFIAITAVCFIWAILMDLMMDIIIPPRRNTAIAWQMMISHAFGDASGPYIIGEISDAVRGDDTSPGANFKSLVASFHLPNLLLLLSAILFFCSAYTFVNDNKKFKKIMASMDGIPISKESDVFKPDAKQLAAEERLGSTQSSHDQ</sequence>
<dbReference type="PANTHER" id="PTHR23505:SF79">
    <property type="entry name" value="PROTEIN SPINSTER"/>
    <property type="match status" value="1"/>
</dbReference>
<dbReference type="GO" id="GO:0016020">
    <property type="term" value="C:membrane"/>
    <property type="evidence" value="ECO:0007669"/>
    <property type="project" value="UniProtKB-SubCell"/>
</dbReference>
<keyword evidence="5 6" id="KW-0472">Membrane</keyword>
<keyword evidence="3 6" id="KW-0812">Transmembrane</keyword>
<evidence type="ECO:0000256" key="3">
    <source>
        <dbReference type="ARBA" id="ARBA00022692"/>
    </source>
</evidence>